<accession>A0A7M1UPD6</accession>
<dbReference type="OrthoDB" id="50338at2157"/>
<dbReference type="Proteomes" id="UP000593766">
    <property type="component" value="Chromosome"/>
</dbReference>
<evidence type="ECO:0000313" key="1">
    <source>
        <dbReference type="EMBL" id="QOR94125.1"/>
    </source>
</evidence>
<protein>
    <submittedName>
        <fullName evidence="1">DUF429 domain-containing protein</fullName>
    </submittedName>
</protein>
<evidence type="ECO:0000313" key="2">
    <source>
        <dbReference type="Proteomes" id="UP000593766"/>
    </source>
</evidence>
<dbReference type="AlphaFoldDB" id="A0A7M1UPD6"/>
<dbReference type="KEGG" id="tcs:IMZ38_05680"/>
<organism evidence="1 2">
    <name type="scientific">Thermosphaera chiliense</name>
    <dbReference type="NCBI Taxonomy" id="3402707"/>
    <lineage>
        <taxon>Archaea</taxon>
        <taxon>Thermoproteota</taxon>
        <taxon>Thermoprotei</taxon>
        <taxon>Desulfurococcales</taxon>
        <taxon>Desulfurococcaceae</taxon>
        <taxon>Thermosphaera</taxon>
    </lineage>
</organism>
<keyword evidence="2" id="KW-1185">Reference proteome</keyword>
<name>A0A7M1UPD6_9CREN</name>
<reference evidence="1 2" key="1">
    <citation type="submission" date="2020-10" db="EMBL/GenBank/DDBJ databases">
        <title>Complete genome sequence of Thermosphaera aggregans strain 3507.</title>
        <authorList>
            <person name="Zayulina K.S."/>
            <person name="Elcheninov A.G."/>
            <person name="Toshchakov S.V."/>
            <person name="Kublanov I.V."/>
            <person name="Kochetkova T.V."/>
        </authorList>
    </citation>
    <scope>NUCLEOTIDE SEQUENCE [LARGE SCALE GENOMIC DNA]</scope>
    <source>
        <strain evidence="1 2">3507</strain>
    </source>
</reference>
<gene>
    <name evidence="1" type="ORF">IMZ38_05680</name>
</gene>
<sequence>MVNFAGLDLSAKESNPSGLAVINSFKEIIDLTLVVSDDEIASRIILYKPIIVAIDAPLTFTGKPFRQVDRSLLKAGFRVLPATLTYMRELAERAQALKKILESRNVAVIETHPTSALKSSRCSSHINLFQSFGFKQETPTLRNKHLIDALISSIVSYHYYHGTSVIFKEADGEVHLLPTLC</sequence>
<dbReference type="EMBL" id="CP063144">
    <property type="protein sequence ID" value="QOR94125.1"/>
    <property type="molecule type" value="Genomic_DNA"/>
</dbReference>
<proteinExistence type="predicted"/>